<dbReference type="Proteomes" id="UP001154312">
    <property type="component" value="Unassembled WGS sequence"/>
</dbReference>
<dbReference type="Pfam" id="PF13487">
    <property type="entry name" value="HD_5"/>
    <property type="match status" value="1"/>
</dbReference>
<feature type="domain" description="HD-GYP" evidence="1">
    <location>
        <begin position="209"/>
        <end position="405"/>
    </location>
</feature>
<dbReference type="Pfam" id="PF01966">
    <property type="entry name" value="HD"/>
    <property type="match status" value="1"/>
</dbReference>
<dbReference type="PANTHER" id="PTHR43155:SF1">
    <property type="entry name" value="3'3'-CGAMP-SPECIFIC PHOSPHODIESTERASE 1"/>
    <property type="match status" value="1"/>
</dbReference>
<dbReference type="PROSITE" id="PS51832">
    <property type="entry name" value="HD_GYP"/>
    <property type="match status" value="2"/>
</dbReference>
<dbReference type="AlphaFoldDB" id="A0A9X4JVZ3"/>
<feature type="domain" description="HD-GYP" evidence="1">
    <location>
        <begin position="3"/>
        <end position="191"/>
    </location>
</feature>
<dbReference type="InterPro" id="IPR006675">
    <property type="entry name" value="HDIG_dom"/>
</dbReference>
<dbReference type="SUPFAM" id="SSF109604">
    <property type="entry name" value="HD-domain/PDEase-like"/>
    <property type="match status" value="2"/>
</dbReference>
<dbReference type="PANTHER" id="PTHR43155">
    <property type="entry name" value="CYCLIC DI-GMP PHOSPHODIESTERASE PA4108-RELATED"/>
    <property type="match status" value="1"/>
</dbReference>
<dbReference type="EMBL" id="JAKOAV010000012">
    <property type="protein sequence ID" value="MDF9408292.1"/>
    <property type="molecule type" value="Genomic_DNA"/>
</dbReference>
<organism evidence="2 3">
    <name type="scientific">Pelotomaculum isophthalicicum JI</name>
    <dbReference type="NCBI Taxonomy" id="947010"/>
    <lineage>
        <taxon>Bacteria</taxon>
        <taxon>Bacillati</taxon>
        <taxon>Bacillota</taxon>
        <taxon>Clostridia</taxon>
        <taxon>Eubacteriales</taxon>
        <taxon>Desulfotomaculaceae</taxon>
        <taxon>Pelotomaculum</taxon>
    </lineage>
</organism>
<sequence length="406" mass="45424">MEISVDLCRMLSTLSLCLDFTSEGIQRHHQRVAYIGLSLGKEIGLTDEEKNLIFMASIIHDAGVSTWQEKNKLINFEVENPWDHCKKGYEKISGVDILCPVAEIILSHHDRFDGNNISGLYGKEIPLIARIVHLADRVEVLLRHDTHVLKQYNGVTHAIEKLSEQAFDPELVSAFKNLAGRESFWLELTSPFLSHGQTNVCLNSIVNINEKDMKQMATMFASVIDEKSPFTHRHSQGVAAVAVHLAAAMGFGREEVFLIELAGLLHDIGKLSIPDEILEKPGSLTAEEFAVIKQHTYYTYQILSEAGAPYPIPEWAAYHHEKLDGSGYPFHLDASQLETGSRILAVADVFTALREDRPYRPGMSKRNIEEIMGKMVTTAALDSKVVNVLLDLYDKLDEVFTAIALE</sequence>
<dbReference type="SMART" id="SM00471">
    <property type="entry name" value="HDc"/>
    <property type="match status" value="2"/>
</dbReference>
<dbReference type="Gene3D" id="1.10.3210.10">
    <property type="entry name" value="Hypothetical protein af1432"/>
    <property type="match status" value="2"/>
</dbReference>
<accession>A0A9X4JVZ3</accession>
<dbReference type="NCBIfam" id="TIGR00277">
    <property type="entry name" value="HDIG"/>
    <property type="match status" value="1"/>
</dbReference>
<keyword evidence="3" id="KW-1185">Reference proteome</keyword>
<evidence type="ECO:0000259" key="1">
    <source>
        <dbReference type="PROSITE" id="PS51832"/>
    </source>
</evidence>
<evidence type="ECO:0000313" key="2">
    <source>
        <dbReference type="EMBL" id="MDF9408292.1"/>
    </source>
</evidence>
<dbReference type="InterPro" id="IPR037522">
    <property type="entry name" value="HD_GYP_dom"/>
</dbReference>
<comment type="caution">
    <text evidence="2">The sequence shown here is derived from an EMBL/GenBank/DDBJ whole genome shotgun (WGS) entry which is preliminary data.</text>
</comment>
<dbReference type="CDD" id="cd00077">
    <property type="entry name" value="HDc"/>
    <property type="match status" value="2"/>
</dbReference>
<reference evidence="2" key="1">
    <citation type="submission" date="2022-02" db="EMBL/GenBank/DDBJ databases">
        <authorList>
            <person name="Leng L."/>
        </authorList>
    </citation>
    <scope>NUCLEOTIDE SEQUENCE</scope>
    <source>
        <strain evidence="2">JI</strain>
    </source>
</reference>
<gene>
    <name evidence="2" type="ORF">L7E55_07975</name>
</gene>
<proteinExistence type="predicted"/>
<evidence type="ECO:0000313" key="3">
    <source>
        <dbReference type="Proteomes" id="UP001154312"/>
    </source>
</evidence>
<name>A0A9X4JVZ3_9FIRM</name>
<protein>
    <submittedName>
        <fullName evidence="2">HD domain-containing protein</fullName>
    </submittedName>
</protein>
<dbReference type="RefSeq" id="WP_277443599.1">
    <property type="nucleotide sequence ID" value="NZ_JAKOAV010000012.1"/>
</dbReference>
<dbReference type="InterPro" id="IPR003607">
    <property type="entry name" value="HD/PDEase_dom"/>
</dbReference>
<dbReference type="InterPro" id="IPR006674">
    <property type="entry name" value="HD_domain"/>
</dbReference>